<organism evidence="3 4">
    <name type="scientific">Methylomonas denitrificans</name>
    <dbReference type="NCBI Taxonomy" id="1538553"/>
    <lineage>
        <taxon>Bacteria</taxon>
        <taxon>Pseudomonadati</taxon>
        <taxon>Pseudomonadota</taxon>
        <taxon>Gammaproteobacteria</taxon>
        <taxon>Methylococcales</taxon>
        <taxon>Methylococcaceae</taxon>
        <taxon>Methylomonas</taxon>
    </lineage>
</organism>
<dbReference type="Pfam" id="PF13717">
    <property type="entry name" value="Zn_ribbon_4"/>
    <property type="match status" value="1"/>
</dbReference>
<dbReference type="STRING" id="1538553.JT25_004110"/>
<dbReference type="RefSeq" id="WP_052142065.1">
    <property type="nucleotide sequence ID" value="NZ_CP014476.1"/>
</dbReference>
<name>A0A126T0N5_9GAMM</name>
<keyword evidence="4" id="KW-1185">Reference proteome</keyword>
<dbReference type="OrthoDB" id="6717714at2"/>
<keyword evidence="1" id="KW-1133">Transmembrane helix</keyword>
<dbReference type="AlphaFoldDB" id="A0A126T0N5"/>
<dbReference type="InterPro" id="IPR011723">
    <property type="entry name" value="Znf/thioredoxin_put"/>
</dbReference>
<evidence type="ECO:0000259" key="2">
    <source>
        <dbReference type="Pfam" id="PF13717"/>
    </source>
</evidence>
<dbReference type="KEGG" id="mdn:JT25_004110"/>
<feature type="transmembrane region" description="Helical" evidence="1">
    <location>
        <begin position="69"/>
        <end position="89"/>
    </location>
</feature>
<keyword evidence="1" id="KW-0812">Transmembrane</keyword>
<dbReference type="Pfam" id="PF11906">
    <property type="entry name" value="DUF3426"/>
    <property type="match status" value="1"/>
</dbReference>
<proteinExistence type="predicted"/>
<sequence length="214" mass="23864">MFSRCPHCAKQHEVTVEHLRQRRGLLDCSACGKPFDALQFLSEDENAVLADESHYRDGQIAAKRPQTPAVWLVATSLMLVLLVAQIFYFEGHRLTMQPQFRSRLDKVCAVIACRLPPYKNLEELSVSHSDLRVQGDRSYLFSTAVSNQALFAQAAPDLKLTLLNFNGQLLAERVFSASEYLPKPTSLATEQTVEIRLAILAPAAPIGGYTFTLL</sequence>
<dbReference type="InterPro" id="IPR021834">
    <property type="entry name" value="DUF3426"/>
</dbReference>
<evidence type="ECO:0000313" key="3">
    <source>
        <dbReference type="EMBL" id="AMK75673.1"/>
    </source>
</evidence>
<keyword evidence="1" id="KW-0472">Membrane</keyword>
<reference evidence="3 4" key="1">
    <citation type="journal article" date="2015" name="Environ. Microbiol.">
        <title>Methane oxidation coupled to nitrate reduction under hypoxia by the Gammaproteobacterium Methylomonas denitrificans, sp. nov. type strain FJG1.</title>
        <authorList>
            <person name="Kits K.D."/>
            <person name="Klotz M.G."/>
            <person name="Stein L.Y."/>
        </authorList>
    </citation>
    <scope>NUCLEOTIDE SEQUENCE [LARGE SCALE GENOMIC DNA]</scope>
    <source>
        <strain evidence="3 4">FJG1</strain>
    </source>
</reference>
<evidence type="ECO:0000256" key="1">
    <source>
        <dbReference type="SAM" id="Phobius"/>
    </source>
</evidence>
<dbReference type="Proteomes" id="UP000030512">
    <property type="component" value="Chromosome"/>
</dbReference>
<dbReference type="EMBL" id="CP014476">
    <property type="protein sequence ID" value="AMK75673.1"/>
    <property type="molecule type" value="Genomic_DNA"/>
</dbReference>
<evidence type="ECO:0000313" key="4">
    <source>
        <dbReference type="Proteomes" id="UP000030512"/>
    </source>
</evidence>
<protein>
    <recommendedName>
        <fullName evidence="2">Zinc finger/thioredoxin putative domain-containing protein</fullName>
    </recommendedName>
</protein>
<feature type="domain" description="Zinc finger/thioredoxin putative" evidence="2">
    <location>
        <begin position="1"/>
        <end position="35"/>
    </location>
</feature>
<gene>
    <name evidence="3" type="ORF">JT25_004110</name>
</gene>
<accession>A0A126T0N5</accession>